<reference evidence="1 2" key="1">
    <citation type="journal article" date="2020" name="ISME J.">
        <title>Uncovering the hidden diversity of litter-decomposition mechanisms in mushroom-forming fungi.</title>
        <authorList>
            <person name="Floudas D."/>
            <person name="Bentzer J."/>
            <person name="Ahren D."/>
            <person name="Johansson T."/>
            <person name="Persson P."/>
            <person name="Tunlid A."/>
        </authorList>
    </citation>
    <scope>NUCLEOTIDE SEQUENCE [LARGE SCALE GENOMIC DNA]</scope>
    <source>
        <strain evidence="1 2">CBS 291.85</strain>
    </source>
</reference>
<gene>
    <name evidence="1" type="ORF">D9758_010876</name>
</gene>
<proteinExistence type="predicted"/>
<sequence>MWLFGPATGVALRVPSRMHRCNDSATIFLPMPPHQRTCIKTANHRARINTQGSEHVYFEVEEYELHMVDTRYYADVVAELPTFASNLDKQEKEALDWALESFVQDGDELAMFMGVEEYLLGKNHPPPLGTPQLRNTARSLEKKDWNAGNASWRRLGRERWEKLTVAYRFPLPLHPKAMLHMQETQPPSK</sequence>
<evidence type="ECO:0000313" key="1">
    <source>
        <dbReference type="EMBL" id="KAF5365436.1"/>
    </source>
</evidence>
<dbReference type="AlphaFoldDB" id="A0A8H5LQA7"/>
<accession>A0A8H5LQA7</accession>
<evidence type="ECO:0000313" key="2">
    <source>
        <dbReference type="Proteomes" id="UP000559256"/>
    </source>
</evidence>
<comment type="caution">
    <text evidence="1">The sequence shown here is derived from an EMBL/GenBank/DDBJ whole genome shotgun (WGS) entry which is preliminary data.</text>
</comment>
<dbReference type="Proteomes" id="UP000559256">
    <property type="component" value="Unassembled WGS sequence"/>
</dbReference>
<organism evidence="1 2">
    <name type="scientific">Tetrapyrgos nigripes</name>
    <dbReference type="NCBI Taxonomy" id="182062"/>
    <lineage>
        <taxon>Eukaryota</taxon>
        <taxon>Fungi</taxon>
        <taxon>Dikarya</taxon>
        <taxon>Basidiomycota</taxon>
        <taxon>Agaricomycotina</taxon>
        <taxon>Agaricomycetes</taxon>
        <taxon>Agaricomycetidae</taxon>
        <taxon>Agaricales</taxon>
        <taxon>Marasmiineae</taxon>
        <taxon>Marasmiaceae</taxon>
        <taxon>Tetrapyrgos</taxon>
    </lineage>
</organism>
<protein>
    <submittedName>
        <fullName evidence="1">Uncharacterized protein</fullName>
    </submittedName>
</protein>
<dbReference type="OrthoDB" id="843225at2759"/>
<dbReference type="EMBL" id="JAACJM010000027">
    <property type="protein sequence ID" value="KAF5365436.1"/>
    <property type="molecule type" value="Genomic_DNA"/>
</dbReference>
<keyword evidence="2" id="KW-1185">Reference proteome</keyword>
<name>A0A8H5LQA7_9AGAR</name>